<evidence type="ECO:0000256" key="3">
    <source>
        <dbReference type="ARBA" id="ARBA00022989"/>
    </source>
</evidence>
<feature type="transmembrane region" description="Helical" evidence="5">
    <location>
        <begin position="168"/>
        <end position="190"/>
    </location>
</feature>
<dbReference type="Gene3D" id="1.20.1420.30">
    <property type="entry name" value="NCX, central ion-binding region"/>
    <property type="match status" value="1"/>
</dbReference>
<dbReference type="Proteomes" id="UP000434036">
    <property type="component" value="Unassembled WGS sequence"/>
</dbReference>
<dbReference type="PANTHER" id="PTHR10846">
    <property type="entry name" value="SODIUM/POTASSIUM/CALCIUM EXCHANGER"/>
    <property type="match status" value="1"/>
</dbReference>
<proteinExistence type="predicted"/>
<reference evidence="7 8" key="2">
    <citation type="submission" date="2020-01" db="EMBL/GenBank/DDBJ databases">
        <title>Clostridiaceae sp. nov. isolated from the gut of human by culturomics.</title>
        <authorList>
            <person name="Chang Y."/>
        </authorList>
    </citation>
    <scope>NUCLEOTIDE SEQUENCE [LARGE SCALE GENOMIC DNA]</scope>
    <source>
        <strain evidence="7 8">DONG20-135</strain>
    </source>
</reference>
<feature type="transmembrane region" description="Helical" evidence="5">
    <location>
        <begin position="106"/>
        <end position="122"/>
    </location>
</feature>
<evidence type="ECO:0000256" key="4">
    <source>
        <dbReference type="ARBA" id="ARBA00023136"/>
    </source>
</evidence>
<dbReference type="InterPro" id="IPR004837">
    <property type="entry name" value="NaCa_Exmemb"/>
</dbReference>
<keyword evidence="8" id="KW-1185">Reference proteome</keyword>
<protein>
    <submittedName>
        <fullName evidence="7">Sodium:calcium antiporter</fullName>
    </submittedName>
</protein>
<organism evidence="7 8">
    <name type="scientific">Copranaerobaculum intestinale</name>
    <dbReference type="NCBI Taxonomy" id="2692629"/>
    <lineage>
        <taxon>Bacteria</taxon>
        <taxon>Bacillati</taxon>
        <taxon>Bacillota</taxon>
        <taxon>Erysipelotrichia</taxon>
        <taxon>Erysipelotrichales</taxon>
        <taxon>Erysipelotrichaceae</taxon>
        <taxon>Copranaerobaculum</taxon>
    </lineage>
</organism>
<keyword evidence="2 5" id="KW-0812">Transmembrane</keyword>
<evidence type="ECO:0000256" key="2">
    <source>
        <dbReference type="ARBA" id="ARBA00022692"/>
    </source>
</evidence>
<feature type="domain" description="Sodium/calcium exchanger membrane region" evidence="6">
    <location>
        <begin position="175"/>
        <end position="315"/>
    </location>
</feature>
<evidence type="ECO:0000313" key="7">
    <source>
        <dbReference type="EMBL" id="MXQ73233.1"/>
    </source>
</evidence>
<name>A0A6N8U932_9FIRM</name>
<dbReference type="GO" id="GO:0005886">
    <property type="term" value="C:plasma membrane"/>
    <property type="evidence" value="ECO:0007669"/>
    <property type="project" value="TreeGrafter"/>
</dbReference>
<feature type="transmembrane region" description="Helical" evidence="5">
    <location>
        <begin position="36"/>
        <end position="61"/>
    </location>
</feature>
<evidence type="ECO:0000259" key="6">
    <source>
        <dbReference type="Pfam" id="PF01699"/>
    </source>
</evidence>
<dbReference type="RefSeq" id="WP_160624649.1">
    <property type="nucleotide sequence ID" value="NZ_WUUQ01000001.1"/>
</dbReference>
<evidence type="ECO:0000313" key="8">
    <source>
        <dbReference type="Proteomes" id="UP000434036"/>
    </source>
</evidence>
<comment type="caution">
    <text evidence="7">The sequence shown here is derived from an EMBL/GenBank/DDBJ whole genome shotgun (WGS) entry which is preliminary data.</text>
</comment>
<evidence type="ECO:0000256" key="1">
    <source>
        <dbReference type="ARBA" id="ARBA00004141"/>
    </source>
</evidence>
<keyword evidence="3 5" id="KW-1133">Transmembrane helix</keyword>
<reference evidence="7 8" key="1">
    <citation type="submission" date="2019-12" db="EMBL/GenBank/DDBJ databases">
        <authorList>
            <person name="Yang R."/>
        </authorList>
    </citation>
    <scope>NUCLEOTIDE SEQUENCE [LARGE SCALE GENOMIC DNA]</scope>
    <source>
        <strain evidence="7 8">DONG20-135</strain>
    </source>
</reference>
<feature type="domain" description="Sodium/calcium exchanger membrane region" evidence="6">
    <location>
        <begin position="7"/>
        <end position="143"/>
    </location>
</feature>
<evidence type="ECO:0000256" key="5">
    <source>
        <dbReference type="SAM" id="Phobius"/>
    </source>
</evidence>
<dbReference type="InterPro" id="IPR044880">
    <property type="entry name" value="NCX_ion-bd_dom_sf"/>
</dbReference>
<dbReference type="InterPro" id="IPR004481">
    <property type="entry name" value="K/Na/Ca-exchanger"/>
</dbReference>
<feature type="transmembrane region" description="Helical" evidence="5">
    <location>
        <begin position="297"/>
        <end position="316"/>
    </location>
</feature>
<dbReference type="GO" id="GO:0005262">
    <property type="term" value="F:calcium channel activity"/>
    <property type="evidence" value="ECO:0007669"/>
    <property type="project" value="TreeGrafter"/>
</dbReference>
<comment type="subcellular location">
    <subcellularLocation>
        <location evidence="1">Membrane</location>
        <topology evidence="1">Multi-pass membrane protein</topology>
    </subcellularLocation>
</comment>
<dbReference type="GO" id="GO:0006874">
    <property type="term" value="P:intracellular calcium ion homeostasis"/>
    <property type="evidence" value="ECO:0007669"/>
    <property type="project" value="TreeGrafter"/>
</dbReference>
<feature type="transmembrane region" description="Helical" evidence="5">
    <location>
        <begin position="272"/>
        <end position="291"/>
    </location>
</feature>
<feature type="transmembrane region" description="Helical" evidence="5">
    <location>
        <begin position="202"/>
        <end position="220"/>
    </location>
</feature>
<keyword evidence="4 5" id="KW-0472">Membrane</keyword>
<feature type="transmembrane region" description="Helical" evidence="5">
    <location>
        <begin position="73"/>
        <end position="94"/>
    </location>
</feature>
<dbReference type="Pfam" id="PF01699">
    <property type="entry name" value="Na_Ca_ex"/>
    <property type="match status" value="2"/>
</dbReference>
<gene>
    <name evidence="7" type="ORF">GSF08_04690</name>
</gene>
<sequence>MIYLAYGLLAVLVVLFSIKLSQYVDALDKKTNLSGAFIGGVMLAAVTSLPELFTSLTAVLALDQPQLVQGDVLGSNVFNLCIIAVVILIAAKGYRDSQVSRSHKQTLLYGLIMYALVFLAIIKPITLDLGIINVNLMTILILLVYAVNVHSMKHDDSADNEEPCDLDLSVPQITVRFLLFSVALVLVSILLTQVTNIIAEDLNMGATVAGAIFLGVATSLPELSASLSLMRLGNFNASFGNVVGSNLFNFIIFCFADIIYTKGSIYLNDGQVMNLIGFGALSSVLALGFLYGKKHVWVLRILSVLILGCYVFSIVCSM</sequence>
<dbReference type="PANTHER" id="PTHR10846:SF8">
    <property type="entry name" value="INNER MEMBRANE PROTEIN YRBG"/>
    <property type="match status" value="1"/>
</dbReference>
<feature type="transmembrane region" description="Helical" evidence="5">
    <location>
        <begin position="240"/>
        <end position="260"/>
    </location>
</feature>
<dbReference type="AlphaFoldDB" id="A0A6N8U932"/>
<feature type="transmembrane region" description="Helical" evidence="5">
    <location>
        <begin position="129"/>
        <end position="148"/>
    </location>
</feature>
<dbReference type="EMBL" id="WUUQ01000001">
    <property type="protein sequence ID" value="MXQ73233.1"/>
    <property type="molecule type" value="Genomic_DNA"/>
</dbReference>
<dbReference type="GO" id="GO:0008273">
    <property type="term" value="F:calcium, potassium:sodium antiporter activity"/>
    <property type="evidence" value="ECO:0007669"/>
    <property type="project" value="TreeGrafter"/>
</dbReference>
<accession>A0A6N8U932</accession>